<reference evidence="1 2" key="1">
    <citation type="submission" date="2016-10" db="EMBL/GenBank/DDBJ databases">
        <authorList>
            <person name="de Groot N.N."/>
        </authorList>
    </citation>
    <scope>NUCLEOTIDE SEQUENCE [LARGE SCALE GENOMIC DNA]</scope>
    <source>
        <strain evidence="1 2">L14</strain>
    </source>
</reference>
<evidence type="ECO:0000313" key="2">
    <source>
        <dbReference type="Proteomes" id="UP000183843"/>
    </source>
</evidence>
<dbReference type="RefSeq" id="WP_074816865.1">
    <property type="nucleotide sequence ID" value="NZ_FOJX01000011.1"/>
</dbReference>
<gene>
    <name evidence="1" type="ORF">SAMN05216587_111107</name>
</gene>
<dbReference type="EMBL" id="FOJX01000011">
    <property type="protein sequence ID" value="SFB10881.1"/>
    <property type="molecule type" value="Genomic_DNA"/>
</dbReference>
<organism evidence="1 2">
    <name type="scientific">Selenomonas ruminantium</name>
    <dbReference type="NCBI Taxonomy" id="971"/>
    <lineage>
        <taxon>Bacteria</taxon>
        <taxon>Bacillati</taxon>
        <taxon>Bacillota</taxon>
        <taxon>Negativicutes</taxon>
        <taxon>Selenomonadales</taxon>
        <taxon>Selenomonadaceae</taxon>
        <taxon>Selenomonas</taxon>
    </lineage>
</organism>
<proteinExistence type="predicted"/>
<evidence type="ECO:0000313" key="1">
    <source>
        <dbReference type="EMBL" id="SFB10881.1"/>
    </source>
</evidence>
<dbReference type="Proteomes" id="UP000183843">
    <property type="component" value="Unassembled WGS sequence"/>
</dbReference>
<protein>
    <submittedName>
        <fullName evidence="1">Uncharacterized protein</fullName>
    </submittedName>
</protein>
<sequence length="120" mass="13660">MKAGFKFKNEYGVNMVLDESRPFKLLGSFVTRGDVETGYITDDKIAGRNIAILPSEIKLVSAGSNNVYMYPSKIGVDGNQIKWEYSHIKPTPIHDYFHGIMDNVNGHDTIYAITWRYGYF</sequence>
<name>A0A1I0YC82_SELRU</name>
<accession>A0A1I0YC82</accession>
<dbReference type="AlphaFoldDB" id="A0A1I0YC82"/>